<keyword evidence="3" id="KW-1185">Reference proteome</keyword>
<feature type="region of interest" description="Disordered" evidence="1">
    <location>
        <begin position="1"/>
        <end position="123"/>
    </location>
</feature>
<dbReference type="GO" id="GO:0006310">
    <property type="term" value="P:DNA recombination"/>
    <property type="evidence" value="ECO:0007669"/>
    <property type="project" value="TreeGrafter"/>
</dbReference>
<dbReference type="Gene3D" id="6.10.140.1020">
    <property type="match status" value="1"/>
</dbReference>
<protein>
    <recommendedName>
        <fullName evidence="4">Swi5-dependent recombination DNA repair protein 1</fullName>
    </recommendedName>
</protein>
<feature type="compositionally biased region" description="Polar residues" evidence="1">
    <location>
        <begin position="61"/>
        <end position="71"/>
    </location>
</feature>
<evidence type="ECO:0008006" key="4">
    <source>
        <dbReference type="Google" id="ProtNLM"/>
    </source>
</evidence>
<reference evidence="2" key="1">
    <citation type="submission" date="2023-06" db="EMBL/GenBank/DDBJ databases">
        <authorList>
            <person name="Noh H."/>
        </authorList>
    </citation>
    <scope>NUCLEOTIDE SEQUENCE</scope>
    <source>
        <strain evidence="2">DUCC20226</strain>
    </source>
</reference>
<evidence type="ECO:0000256" key="1">
    <source>
        <dbReference type="SAM" id="MobiDB-lite"/>
    </source>
</evidence>
<proteinExistence type="predicted"/>
<feature type="compositionally biased region" description="Basic and acidic residues" evidence="1">
    <location>
        <begin position="245"/>
        <end position="258"/>
    </location>
</feature>
<evidence type="ECO:0000313" key="2">
    <source>
        <dbReference type="EMBL" id="KAK2598456.1"/>
    </source>
</evidence>
<dbReference type="Proteomes" id="UP001265746">
    <property type="component" value="Unassembled WGS sequence"/>
</dbReference>
<feature type="compositionally biased region" description="Basic residues" evidence="1">
    <location>
        <begin position="1"/>
        <end position="10"/>
    </location>
</feature>
<organism evidence="2 3">
    <name type="scientific">Phomopsis amygdali</name>
    <name type="common">Fusicoccum amygdali</name>
    <dbReference type="NCBI Taxonomy" id="1214568"/>
    <lineage>
        <taxon>Eukaryota</taxon>
        <taxon>Fungi</taxon>
        <taxon>Dikarya</taxon>
        <taxon>Ascomycota</taxon>
        <taxon>Pezizomycotina</taxon>
        <taxon>Sordariomycetes</taxon>
        <taxon>Sordariomycetidae</taxon>
        <taxon>Diaporthales</taxon>
        <taxon>Diaporthaceae</taxon>
        <taxon>Diaporthe</taxon>
    </lineage>
</organism>
<name>A0AAD9W044_PHOAM</name>
<dbReference type="AlphaFoldDB" id="A0AAD9W044"/>
<feature type="compositionally biased region" description="Polar residues" evidence="1">
    <location>
        <begin position="35"/>
        <end position="52"/>
    </location>
</feature>
<evidence type="ECO:0000313" key="3">
    <source>
        <dbReference type="Proteomes" id="UP001265746"/>
    </source>
</evidence>
<feature type="region of interest" description="Disordered" evidence="1">
    <location>
        <begin position="215"/>
        <end position="271"/>
    </location>
</feature>
<accession>A0AAD9W044</accession>
<sequence>MNTPAAKRRRVDAANKTLRKPFHSPLLNRRPGTGDESTPGSSKTPEPSANKQPSEDVYSPCSPSVSKQPQTVRPARSLGNLHHTRPASPLKLSIASGPPQSAKRKTTGSGEDDVGPDHDNPFLALVRAHKTADRDAVMKDLDRRLDTVEQARKIEAASEESRPGEPVDQELRDLIAKWKGASRLAAEELFETVKERVDNAGGSKAWKEMQQRQLEFYQGFDQESPSKSKASDEDFESEYSQDVQSHLKEGRRAQKAENEPDEDDEPEFNMAHMLRSLNIDLSLLGYDEKEDKWTNET</sequence>
<dbReference type="EMBL" id="JAUJFL010000008">
    <property type="protein sequence ID" value="KAK2598456.1"/>
    <property type="molecule type" value="Genomic_DNA"/>
</dbReference>
<gene>
    <name evidence="2" type="ORF">N8I77_011870</name>
</gene>
<dbReference type="PANTHER" id="PTHR28527:SF1">
    <property type="entry name" value="SWI5-DEPENDENT RECOMBINATION DNA REPAIR PROTEIN 1"/>
    <property type="match status" value="1"/>
</dbReference>
<dbReference type="PANTHER" id="PTHR28527">
    <property type="entry name" value="MATING-TYPE SWITCHING PROTEIN SWI2-RELATED"/>
    <property type="match status" value="1"/>
</dbReference>
<comment type="caution">
    <text evidence="2">The sequence shown here is derived from an EMBL/GenBank/DDBJ whole genome shotgun (WGS) entry which is preliminary data.</text>
</comment>